<keyword evidence="14" id="KW-1185">Reference proteome</keyword>
<dbReference type="InterPro" id="IPR018201">
    <property type="entry name" value="Ketoacyl_synth_AS"/>
</dbReference>
<dbReference type="InterPro" id="IPR011032">
    <property type="entry name" value="GroES-like_sf"/>
</dbReference>
<gene>
    <name evidence="13" type="ORF">N7449_011615</name>
</gene>
<feature type="domain" description="Carrier" evidence="10">
    <location>
        <begin position="2507"/>
        <end position="2585"/>
    </location>
</feature>
<protein>
    <recommendedName>
        <fullName evidence="15">Carrier domain-containing protein</fullName>
    </recommendedName>
</protein>
<dbReference type="InterPro" id="IPR057326">
    <property type="entry name" value="KR_dom"/>
</dbReference>
<dbReference type="Pfam" id="PF08242">
    <property type="entry name" value="Methyltransf_12"/>
    <property type="match status" value="1"/>
</dbReference>
<dbReference type="CDD" id="cd05274">
    <property type="entry name" value="KR_FAS_SDR_x"/>
    <property type="match status" value="1"/>
</dbReference>
<dbReference type="SUPFAM" id="SSF47336">
    <property type="entry name" value="ACP-like"/>
    <property type="match status" value="1"/>
</dbReference>
<dbReference type="CDD" id="cd05195">
    <property type="entry name" value="enoyl_red"/>
    <property type="match status" value="1"/>
</dbReference>
<dbReference type="InterPro" id="IPR013154">
    <property type="entry name" value="ADH-like_N"/>
</dbReference>
<evidence type="ECO:0000256" key="4">
    <source>
        <dbReference type="ARBA" id="ARBA00022679"/>
    </source>
</evidence>
<dbReference type="PROSITE" id="PS00012">
    <property type="entry name" value="PHOSPHOPANTETHEINE"/>
    <property type="match status" value="1"/>
</dbReference>
<dbReference type="SMART" id="SM00822">
    <property type="entry name" value="PKS_KR"/>
    <property type="match status" value="1"/>
</dbReference>
<dbReference type="SMART" id="SM00829">
    <property type="entry name" value="PKS_ER"/>
    <property type="match status" value="1"/>
</dbReference>
<evidence type="ECO:0000256" key="6">
    <source>
        <dbReference type="ARBA" id="ARBA00023002"/>
    </source>
</evidence>
<dbReference type="InterPro" id="IPR042104">
    <property type="entry name" value="PKS_dehydratase_sf"/>
</dbReference>
<dbReference type="SUPFAM" id="SSF53901">
    <property type="entry name" value="Thiolase-like"/>
    <property type="match status" value="1"/>
</dbReference>
<feature type="region of interest" description="C-terminal hotdog fold" evidence="9">
    <location>
        <begin position="1141"/>
        <end position="1290"/>
    </location>
</feature>
<evidence type="ECO:0000256" key="1">
    <source>
        <dbReference type="ARBA" id="ARBA00022450"/>
    </source>
</evidence>
<dbReference type="InterPro" id="IPR014043">
    <property type="entry name" value="Acyl_transferase_dom"/>
</dbReference>
<dbReference type="Pfam" id="PF23297">
    <property type="entry name" value="ACP_SdgA_C"/>
    <property type="match status" value="1"/>
</dbReference>
<dbReference type="SMART" id="SM00823">
    <property type="entry name" value="PKS_PP"/>
    <property type="match status" value="1"/>
</dbReference>
<dbReference type="InterPro" id="IPR013968">
    <property type="entry name" value="PKS_KR"/>
</dbReference>
<dbReference type="SMART" id="SM00826">
    <property type="entry name" value="PKS_DH"/>
    <property type="match status" value="1"/>
</dbReference>
<feature type="domain" description="PKS/mFAS DH" evidence="12">
    <location>
        <begin position="979"/>
        <end position="1290"/>
    </location>
</feature>
<dbReference type="InterPro" id="IPR049552">
    <property type="entry name" value="PKS_DH_N"/>
</dbReference>
<dbReference type="InterPro" id="IPR050091">
    <property type="entry name" value="PKS_NRPS_Biosynth_Enz"/>
</dbReference>
<dbReference type="GO" id="GO:0016491">
    <property type="term" value="F:oxidoreductase activity"/>
    <property type="evidence" value="ECO:0007669"/>
    <property type="project" value="UniProtKB-KW"/>
</dbReference>
<dbReference type="InterPro" id="IPR014031">
    <property type="entry name" value="Ketoacyl_synth_C"/>
</dbReference>
<evidence type="ECO:0000313" key="14">
    <source>
        <dbReference type="Proteomes" id="UP001150942"/>
    </source>
</evidence>
<dbReference type="Gene3D" id="3.90.180.10">
    <property type="entry name" value="Medium-chain alcohol dehydrogenases, catalytic domain"/>
    <property type="match status" value="1"/>
</dbReference>
<dbReference type="FunFam" id="3.40.50.720:FF:000209">
    <property type="entry name" value="Polyketide synthase Pks12"/>
    <property type="match status" value="1"/>
</dbReference>
<accession>A0A9W9ILU0</accession>
<dbReference type="Pfam" id="PF00109">
    <property type="entry name" value="ketoacyl-synt"/>
    <property type="match status" value="1"/>
</dbReference>
<keyword evidence="6" id="KW-0560">Oxidoreductase</keyword>
<dbReference type="Pfam" id="PF02801">
    <property type="entry name" value="Ketoacyl-synt_C"/>
    <property type="match status" value="1"/>
</dbReference>
<dbReference type="PANTHER" id="PTHR43775">
    <property type="entry name" value="FATTY ACID SYNTHASE"/>
    <property type="match status" value="1"/>
</dbReference>
<dbReference type="InterPro" id="IPR020841">
    <property type="entry name" value="PKS_Beta-ketoAc_synthase_dom"/>
</dbReference>
<feature type="active site" description="Proton acceptor; for dehydratase activity" evidence="9">
    <location>
        <position position="1011"/>
    </location>
</feature>
<name>A0A9W9ILU0_9EURO</name>
<feature type="region of interest" description="N-terminal hotdog fold" evidence="9">
    <location>
        <begin position="979"/>
        <end position="1112"/>
    </location>
</feature>
<dbReference type="EMBL" id="JAPQKQ010000009">
    <property type="protein sequence ID" value="KAJ5181468.1"/>
    <property type="molecule type" value="Genomic_DNA"/>
</dbReference>
<sequence>MSRSTDKRLSPLAIVGLSLKFPQDAVSSESFWDMIVEGRCASTEFPPDRLNIDSHHNLDANRLDSLSLRGGHFMKEDVALFDAPFFSITAAEAEAMDPQQRLILEATYRALENAGITMEGIARSKTCVFTGSSGHEYLMLQAKDPQYLQKWGITGTTGNMVANRISWFFDLIGPSAAIDTACSSSLMAIDMACQSIWSGDSTMGLAIGSNVILALETSLMMDNLGLLSKDSRCYSFDERGNGHARGEGVGVLVIRPLEDAVRDGDTVRAVIRSSASNQDGRTPGITLPSTEMQAILIQEVYRKAGLDMATTRYLEAHGTGTAIGDPIETAAIGSVFRPHHSLDNPLYIGSVKSNIGHLEGASGVAGVIKTVLALEKGIIPPNSVNLQSLNPRIDDEFLNIKFPQKALPWPSEGLRRASVSSFGYGGSNAHIVLDDAHHFMKLNGLKGNHNTVLPFQPSKCRDCDLDTEGETSSDGTGSNGLTETTDDIPKLLVWSAADEKGILRLKETWKSRFPKISQSDKKNPEFLNDLAHTLACRRTHLPWRSFAVIRPSDDLGALVDRFSPVSQARGSSNLAMVFSGQGAQWYAMGRQLLDIYPVFLQSIEDAGEYLQTLGCEWMPLDELERSESTSNINKTEYSQILCTILQVALVDLLRSVSITPKAVLGHSSGEVAAAYCARAISRQSAWKISYYRGYMSSKLENSSRMRGSMLAVGLSEQGIKPYIDNLSKDLEVANLIVGCINSPKSVTVTGEVTHLDTLKGILDKENILCRRLKVNLAYHSSQMKEVASLYQAAMGELEVGYTGHKNSPEMVSSVTGDWIDPGEVSQAAYWVKNMVSPVRFSDGLTRLFSGSAPNSHKRLDGSHRRTRDIDHILEVGPHSVLQGACKDVLKNIENDTPTEYFSLLVRNMSAADTVFAVFGNLHTAGYPIDLSLVNGIDSTGRDIPKSLPDLPEYPFNHDTSYWHESKISKDHRLHPFGRNDLLGVSDPNCNPFEMRWRNFVRVSEMPWTKDHQVNGTIIYPGAGMLVMAIEAAKQVAEQGRTITGFNIQEARFHAAMIVPPGTHGIETSFYLHPAKGIESKSSSCFEFRLCTCENEEWIENCTGSIQIVYTSEEEPEMDKIHTEELWSSQLEAYSDAIKACTLPVDGPRLYDRFLNSGYDYGEAFQLIETLSLSSVQPCVTAHVKRLSSSTGETIHPTTLDAILQTSIWTEVGSETENIPTTVPKYVRNLWVASAFKNTSSSILRTYATRNVGSSFIGSSSDIFTFDEALHATLISVEGFETDVNRSENTEETAPSPEDLCYQVQWKPDLNLLSNRETTDLCIKEYPDLTEDTEDFLGDLDFMFMARITETLKILSEQQLKPSQPHLQKYVEWMMDRKHLLDKGQLQFATEPLKSRLVDLGYLQDVEDRLLNLNKRGYFYVTVARNLLKFLTGEMDPLTFFEGGDMLKELYSEELHKSHGLRQSGKYLDLLSHLNPRMKILEVGAEIGSMAEVMLRTLGNTENRNPQYAQWDFTDKSGSSFAGAQDQFHQEAGRMQFKLLDIEQDPEKQEFECGTYDMVVASMIINATSNIKEALSNARKLLKPGGKLMLYEMIGPGVRSTFTFGLLERFWLSRSFVSDKSQTTALKFTDSVADSGPGPCLDERQWDELLLQTGFSGLDLLLPEFDGTISHEFGLIVSTAAEEPPAAYPVPEIEIVYDVAESGQQELAQFLVKYCQSNKLAPVHSSSVQEAMEYKSKNPLLRIFLLEVHVPILSEIQPELFQQLQTLLSSTSQVLWINQGGGIISSQPQFRLVDGLFRVLMTEDSKRKLHLLSLEPRGPLGIKQRDHITRLIRFFLSPSNSNADPEYIEQEGVLNIPRLIASKPLSESISAMATSHQHRTQSFDCQTPLRLNAISPGLTNEFEFIEDETAYEPLQPDEIEIQIKFAGLNSHDDLITAGQLKASDTGSECSGNVIRVGEACERFQVGDSVAVLHNGCFATSIRLRETGPIVKIPGGISFANAAAVPVDFATAHIALHNVARIQPGETVLIHSASSDTGQAAVQIAKNAGATIFATVSSESKKQLLMDIYGIPVSHIFSSRTIVFSKMIKHRTGGKGVDVILNSLTGEGLFESWRCIAPYGRFIEIGKRDILSNQGLPMLQFLENVTFSAIDLATMAVERPEVCIAALKSVFDSVQAGNLRPSQSINVYGVGEMKEAFGNLQTGQHVGKMVLEMREHDQVKMALRTRPSFSLDHNATFVVSGAFGGLGRNIACWLADQGARHLLLLSRSGGQSEKDKELVKHLELKGVMVLALACDVSDGESVKNALRESRSRMPRIKGCIQAAMVSRDAHFDEISHQFWQESISPKVQGSWSLHKHLPQGMDFFILLSSLSGILGTTRHANYAAGNTFHDALARHRVGLSEKATSLDLGVCDFAGVAAHSGSCGVAQVTEAQFHALLAKYCDPRIGLPTPLDCQTVVGLSESALDDKKQWQDNPLVRHLITNEKLGGKADSRPHSAKGAGSLLQAETLADANAAVLELSIEKLSKTVSMAMADVDANTPLHQYGVDSLVAVELRDWFAEELQAELGVFEILGGATLASVSQLIAKKSNLVQAS</sequence>
<dbReference type="InterPro" id="IPR001227">
    <property type="entry name" value="Ac_transferase_dom_sf"/>
</dbReference>
<dbReference type="InterPro" id="IPR013217">
    <property type="entry name" value="Methyltransf_12"/>
</dbReference>
<dbReference type="GO" id="GO:0004315">
    <property type="term" value="F:3-oxoacyl-[acyl-carrier-protein] synthase activity"/>
    <property type="evidence" value="ECO:0007669"/>
    <property type="project" value="InterPro"/>
</dbReference>
<dbReference type="Pfam" id="PF21089">
    <property type="entry name" value="PKS_DH_N"/>
    <property type="match status" value="1"/>
</dbReference>
<dbReference type="Pfam" id="PF00698">
    <property type="entry name" value="Acyl_transf_1"/>
    <property type="match status" value="1"/>
</dbReference>
<dbReference type="OrthoDB" id="329835at2759"/>
<dbReference type="GO" id="GO:0032259">
    <property type="term" value="P:methylation"/>
    <property type="evidence" value="ECO:0007669"/>
    <property type="project" value="UniProtKB-KW"/>
</dbReference>
<dbReference type="Pfam" id="PF13602">
    <property type="entry name" value="ADH_zinc_N_2"/>
    <property type="match status" value="1"/>
</dbReference>
<dbReference type="SUPFAM" id="SSF52151">
    <property type="entry name" value="FabD/lysophospholipase-like"/>
    <property type="match status" value="1"/>
</dbReference>
<keyword evidence="7" id="KW-0511">Multifunctional enzyme</keyword>
<dbReference type="PROSITE" id="PS50075">
    <property type="entry name" value="CARRIER"/>
    <property type="match status" value="1"/>
</dbReference>
<dbReference type="SMART" id="SM00827">
    <property type="entry name" value="PKS_AT"/>
    <property type="match status" value="1"/>
</dbReference>
<dbReference type="GO" id="GO:0030639">
    <property type="term" value="P:polyketide biosynthetic process"/>
    <property type="evidence" value="ECO:0007669"/>
    <property type="project" value="UniProtKB-ARBA"/>
</dbReference>
<dbReference type="SUPFAM" id="SSF53335">
    <property type="entry name" value="S-adenosyl-L-methionine-dependent methyltransferases"/>
    <property type="match status" value="1"/>
</dbReference>
<comment type="caution">
    <text evidence="13">The sequence shown here is derived from an EMBL/GenBank/DDBJ whole genome shotgun (WGS) entry which is preliminary data.</text>
</comment>
<dbReference type="SUPFAM" id="SSF51735">
    <property type="entry name" value="NAD(P)-binding Rossmann-fold domains"/>
    <property type="match status" value="2"/>
</dbReference>
<evidence type="ECO:0000313" key="13">
    <source>
        <dbReference type="EMBL" id="KAJ5181468.1"/>
    </source>
</evidence>
<dbReference type="InterPro" id="IPR049900">
    <property type="entry name" value="PKS_mFAS_DH"/>
</dbReference>
<dbReference type="InterPro" id="IPR014030">
    <property type="entry name" value="Ketoacyl_synth_N"/>
</dbReference>
<dbReference type="GO" id="GO:1901336">
    <property type="term" value="P:lactone biosynthetic process"/>
    <property type="evidence" value="ECO:0007669"/>
    <property type="project" value="UniProtKB-ARBA"/>
</dbReference>
<evidence type="ECO:0000256" key="5">
    <source>
        <dbReference type="ARBA" id="ARBA00022857"/>
    </source>
</evidence>
<dbReference type="Gene3D" id="3.30.70.3290">
    <property type="match status" value="1"/>
</dbReference>
<dbReference type="PROSITE" id="PS52019">
    <property type="entry name" value="PKS_MFAS_DH"/>
    <property type="match status" value="1"/>
</dbReference>
<keyword evidence="2" id="KW-0597">Phosphoprotein</keyword>
<dbReference type="Pfam" id="PF23114">
    <property type="entry name" value="NAD-bd_HRPKS_sdrA"/>
    <property type="match status" value="1"/>
</dbReference>
<dbReference type="Pfam" id="PF08240">
    <property type="entry name" value="ADH_N"/>
    <property type="match status" value="1"/>
</dbReference>
<proteinExistence type="predicted"/>
<dbReference type="Gene3D" id="1.10.1200.10">
    <property type="entry name" value="ACP-like"/>
    <property type="match status" value="1"/>
</dbReference>
<dbReference type="Gene3D" id="3.40.47.10">
    <property type="match status" value="1"/>
</dbReference>
<dbReference type="InterPro" id="IPR016039">
    <property type="entry name" value="Thiolase-like"/>
</dbReference>
<dbReference type="Gene3D" id="3.40.50.720">
    <property type="entry name" value="NAD(P)-binding Rossmann-like Domain"/>
    <property type="match status" value="2"/>
</dbReference>
<dbReference type="InterPro" id="IPR056501">
    <property type="entry name" value="NAD-bd_HRPKS_sdrA"/>
</dbReference>
<evidence type="ECO:0000259" key="11">
    <source>
        <dbReference type="PROSITE" id="PS52004"/>
    </source>
</evidence>
<dbReference type="PANTHER" id="PTHR43775:SF29">
    <property type="entry name" value="ASPERFURANONE POLYKETIDE SYNTHASE AFOG-RELATED"/>
    <property type="match status" value="1"/>
</dbReference>
<dbReference type="GO" id="GO:0004312">
    <property type="term" value="F:fatty acid synthase activity"/>
    <property type="evidence" value="ECO:0007669"/>
    <property type="project" value="TreeGrafter"/>
</dbReference>
<dbReference type="PROSITE" id="PS52004">
    <property type="entry name" value="KS3_2"/>
    <property type="match status" value="1"/>
</dbReference>
<dbReference type="InterPro" id="IPR020807">
    <property type="entry name" value="PKS_DH"/>
</dbReference>
<keyword evidence="5" id="KW-0521">NADP</keyword>
<reference evidence="13" key="2">
    <citation type="journal article" date="2023" name="IMA Fungus">
        <title>Comparative genomic study of the Penicillium genus elucidates a diverse pangenome and 15 lateral gene transfer events.</title>
        <authorList>
            <person name="Petersen C."/>
            <person name="Sorensen T."/>
            <person name="Nielsen M.R."/>
            <person name="Sondergaard T.E."/>
            <person name="Sorensen J.L."/>
            <person name="Fitzpatrick D.A."/>
            <person name="Frisvad J.C."/>
            <person name="Nielsen K.L."/>
        </authorList>
    </citation>
    <scope>NUCLEOTIDE SEQUENCE</scope>
    <source>
        <strain evidence="13">IBT 20477</strain>
    </source>
</reference>
<dbReference type="InterPro" id="IPR016036">
    <property type="entry name" value="Malonyl_transacylase_ACP-bd"/>
</dbReference>
<dbReference type="CDD" id="cd00833">
    <property type="entry name" value="PKS"/>
    <property type="match status" value="1"/>
</dbReference>
<reference evidence="13" key="1">
    <citation type="submission" date="2022-11" db="EMBL/GenBank/DDBJ databases">
        <authorList>
            <person name="Petersen C."/>
        </authorList>
    </citation>
    <scope>NUCLEOTIDE SEQUENCE</scope>
    <source>
        <strain evidence="13">IBT 20477</strain>
    </source>
</reference>
<dbReference type="InterPro" id="IPR020843">
    <property type="entry name" value="ER"/>
</dbReference>
<dbReference type="Gene3D" id="3.40.366.10">
    <property type="entry name" value="Malonyl-Coenzyme A Acyl Carrier Protein, domain 2"/>
    <property type="match status" value="1"/>
</dbReference>
<dbReference type="Pfam" id="PF14765">
    <property type="entry name" value="PS-DH"/>
    <property type="match status" value="1"/>
</dbReference>
<dbReference type="InterPro" id="IPR016035">
    <property type="entry name" value="Acyl_Trfase/lysoPLipase"/>
</dbReference>
<dbReference type="InterPro" id="IPR006162">
    <property type="entry name" value="Ppantetheine_attach_site"/>
</dbReference>
<evidence type="ECO:0000256" key="7">
    <source>
        <dbReference type="ARBA" id="ARBA00023268"/>
    </source>
</evidence>
<dbReference type="PROSITE" id="PS00606">
    <property type="entry name" value="KS3_1"/>
    <property type="match status" value="1"/>
</dbReference>
<keyword evidence="4" id="KW-0808">Transferase</keyword>
<organism evidence="13 14">
    <name type="scientific">Penicillium cf. viridicatum</name>
    <dbReference type="NCBI Taxonomy" id="2972119"/>
    <lineage>
        <taxon>Eukaryota</taxon>
        <taxon>Fungi</taxon>
        <taxon>Dikarya</taxon>
        <taxon>Ascomycota</taxon>
        <taxon>Pezizomycotina</taxon>
        <taxon>Eurotiomycetes</taxon>
        <taxon>Eurotiomycetidae</taxon>
        <taxon>Eurotiales</taxon>
        <taxon>Aspergillaceae</taxon>
        <taxon>Penicillium</taxon>
    </lineage>
</organism>
<dbReference type="InterPro" id="IPR020806">
    <property type="entry name" value="PKS_PP-bd"/>
</dbReference>
<dbReference type="Pfam" id="PF08659">
    <property type="entry name" value="KR"/>
    <property type="match status" value="1"/>
</dbReference>
<dbReference type="Gene3D" id="3.40.50.150">
    <property type="entry name" value="Vaccinia Virus protein VP39"/>
    <property type="match status" value="1"/>
</dbReference>
<dbReference type="InterPro" id="IPR009081">
    <property type="entry name" value="PP-bd_ACP"/>
</dbReference>
<evidence type="ECO:0000256" key="3">
    <source>
        <dbReference type="ARBA" id="ARBA00022603"/>
    </source>
</evidence>
<evidence type="ECO:0000256" key="8">
    <source>
        <dbReference type="ARBA" id="ARBA00023315"/>
    </source>
</evidence>
<dbReference type="InterPro" id="IPR036291">
    <property type="entry name" value="NAD(P)-bd_dom_sf"/>
</dbReference>
<keyword evidence="8" id="KW-0012">Acyltransferase</keyword>
<dbReference type="SMART" id="SM00825">
    <property type="entry name" value="PKS_KS"/>
    <property type="match status" value="1"/>
</dbReference>
<dbReference type="SUPFAM" id="SSF55048">
    <property type="entry name" value="Probable ACP-binding domain of malonyl-CoA ACP transacylase"/>
    <property type="match status" value="1"/>
</dbReference>
<dbReference type="Proteomes" id="UP001150942">
    <property type="component" value="Unassembled WGS sequence"/>
</dbReference>
<dbReference type="InterPro" id="IPR049551">
    <property type="entry name" value="PKS_DH_C"/>
</dbReference>
<feature type="active site" description="Proton donor; for dehydratase activity" evidence="9">
    <location>
        <position position="1200"/>
    </location>
</feature>
<evidence type="ECO:0000259" key="10">
    <source>
        <dbReference type="PROSITE" id="PS50075"/>
    </source>
</evidence>
<evidence type="ECO:0000259" key="12">
    <source>
        <dbReference type="PROSITE" id="PS52019"/>
    </source>
</evidence>
<dbReference type="GO" id="GO:0031177">
    <property type="term" value="F:phosphopantetheine binding"/>
    <property type="evidence" value="ECO:0007669"/>
    <property type="project" value="InterPro"/>
</dbReference>
<keyword evidence="3" id="KW-0489">Methyltransferase</keyword>
<evidence type="ECO:0000256" key="9">
    <source>
        <dbReference type="PROSITE-ProRule" id="PRU01363"/>
    </source>
</evidence>
<dbReference type="Gene3D" id="3.10.129.110">
    <property type="entry name" value="Polyketide synthase dehydratase"/>
    <property type="match status" value="1"/>
</dbReference>
<evidence type="ECO:0000256" key="2">
    <source>
        <dbReference type="ARBA" id="ARBA00022553"/>
    </source>
</evidence>
<feature type="domain" description="Ketosynthase family 3 (KS3)" evidence="11">
    <location>
        <begin position="9"/>
        <end position="435"/>
    </location>
</feature>
<keyword evidence="1" id="KW-0596">Phosphopantetheine</keyword>
<evidence type="ECO:0008006" key="15">
    <source>
        <dbReference type="Google" id="ProtNLM"/>
    </source>
</evidence>
<dbReference type="GO" id="GO:0008168">
    <property type="term" value="F:methyltransferase activity"/>
    <property type="evidence" value="ECO:0007669"/>
    <property type="project" value="UniProtKB-KW"/>
</dbReference>
<dbReference type="SUPFAM" id="SSF50129">
    <property type="entry name" value="GroES-like"/>
    <property type="match status" value="1"/>
</dbReference>
<dbReference type="InterPro" id="IPR029063">
    <property type="entry name" value="SAM-dependent_MTases_sf"/>
</dbReference>
<dbReference type="InterPro" id="IPR036736">
    <property type="entry name" value="ACP-like_sf"/>
</dbReference>
<dbReference type="GO" id="GO:0006633">
    <property type="term" value="P:fatty acid biosynthetic process"/>
    <property type="evidence" value="ECO:0007669"/>
    <property type="project" value="InterPro"/>
</dbReference>